<dbReference type="AlphaFoldDB" id="A0AAV7IBR1"/>
<dbReference type="Proteomes" id="UP000826195">
    <property type="component" value="Unassembled WGS sequence"/>
</dbReference>
<organism evidence="2 3">
    <name type="scientific">Cotesia glomerata</name>
    <name type="common">Lepidopteran parasitic wasp</name>
    <name type="synonym">Apanteles glomeratus</name>
    <dbReference type="NCBI Taxonomy" id="32391"/>
    <lineage>
        <taxon>Eukaryota</taxon>
        <taxon>Metazoa</taxon>
        <taxon>Ecdysozoa</taxon>
        <taxon>Arthropoda</taxon>
        <taxon>Hexapoda</taxon>
        <taxon>Insecta</taxon>
        <taxon>Pterygota</taxon>
        <taxon>Neoptera</taxon>
        <taxon>Endopterygota</taxon>
        <taxon>Hymenoptera</taxon>
        <taxon>Apocrita</taxon>
        <taxon>Ichneumonoidea</taxon>
        <taxon>Braconidae</taxon>
        <taxon>Microgastrinae</taxon>
        <taxon>Cotesia</taxon>
    </lineage>
</organism>
<sequence>MRGIDAALRRNFPQEAIQRKTAKDLKLPRVRLPRNRKEESKSQGEATISSDKETIHLQWCSLEDVST</sequence>
<feature type="region of interest" description="Disordered" evidence="1">
    <location>
        <begin position="30"/>
        <end position="50"/>
    </location>
</feature>
<keyword evidence="3" id="KW-1185">Reference proteome</keyword>
<dbReference type="EMBL" id="JAHXZJ010001865">
    <property type="protein sequence ID" value="KAH0548518.1"/>
    <property type="molecule type" value="Genomic_DNA"/>
</dbReference>
<comment type="caution">
    <text evidence="2">The sequence shown here is derived from an EMBL/GenBank/DDBJ whole genome shotgun (WGS) entry which is preliminary data.</text>
</comment>
<proteinExistence type="predicted"/>
<evidence type="ECO:0000313" key="3">
    <source>
        <dbReference type="Proteomes" id="UP000826195"/>
    </source>
</evidence>
<evidence type="ECO:0000313" key="2">
    <source>
        <dbReference type="EMBL" id="KAH0548518.1"/>
    </source>
</evidence>
<gene>
    <name evidence="2" type="ORF">KQX54_002602</name>
</gene>
<reference evidence="2 3" key="1">
    <citation type="journal article" date="2021" name="J. Hered.">
        <title>A chromosome-level genome assembly of the parasitoid wasp, Cotesia glomerata (Hymenoptera: Braconidae).</title>
        <authorList>
            <person name="Pinto B.J."/>
            <person name="Weis J.J."/>
            <person name="Gamble T."/>
            <person name="Ode P.J."/>
            <person name="Paul R."/>
            <person name="Zaspel J.M."/>
        </authorList>
    </citation>
    <scope>NUCLEOTIDE SEQUENCE [LARGE SCALE GENOMIC DNA]</scope>
    <source>
        <strain evidence="2">CgM1</strain>
    </source>
</reference>
<evidence type="ECO:0000256" key="1">
    <source>
        <dbReference type="SAM" id="MobiDB-lite"/>
    </source>
</evidence>
<accession>A0AAV7IBR1</accession>
<name>A0AAV7IBR1_COTGL</name>
<protein>
    <submittedName>
        <fullName evidence="2">Uncharacterized protein</fullName>
    </submittedName>
</protein>